<dbReference type="Proteomes" id="UP000192042">
    <property type="component" value="Chromosome I"/>
</dbReference>
<evidence type="ECO:0000313" key="1">
    <source>
        <dbReference type="EMBL" id="SLM46806.1"/>
    </source>
</evidence>
<reference evidence="1 2" key="1">
    <citation type="submission" date="2017-03" db="EMBL/GenBank/DDBJ databases">
        <authorList>
            <person name="Afonso C.L."/>
            <person name="Miller P.J."/>
            <person name="Scott M.A."/>
            <person name="Spackman E."/>
            <person name="Goraichik I."/>
            <person name="Dimitrov K.M."/>
            <person name="Suarez D.L."/>
            <person name="Swayne D.E."/>
        </authorList>
    </citation>
    <scope>NUCLEOTIDE SEQUENCE [LARGE SCALE GENOMIC DNA]</scope>
    <source>
        <strain evidence="1">Genome sequencing of Nitrospira japonica strain NJ11</strain>
    </source>
</reference>
<proteinExistence type="predicted"/>
<accession>A0A1W1I1B8</accession>
<evidence type="ECO:0000313" key="2">
    <source>
        <dbReference type="Proteomes" id="UP000192042"/>
    </source>
</evidence>
<gene>
    <name evidence="1" type="ORF">NSJP_0634</name>
</gene>
<protein>
    <submittedName>
        <fullName evidence="1">Uncharacterized protein</fullName>
    </submittedName>
</protein>
<dbReference type="AlphaFoldDB" id="A0A1W1I1B8"/>
<sequence>MINPHKSDDGLWYADAWYGVLDTDQDESIFKRVPSTDHRDLEHSVMSAKRAALQLLWKQGIEEKHVVLNIIWPEEE</sequence>
<dbReference type="EMBL" id="LT828648">
    <property type="protein sequence ID" value="SLM46806.1"/>
    <property type="molecule type" value="Genomic_DNA"/>
</dbReference>
<dbReference type="RefSeq" id="WP_080885432.1">
    <property type="nucleotide sequence ID" value="NZ_LT828648.1"/>
</dbReference>
<keyword evidence="2" id="KW-1185">Reference proteome</keyword>
<dbReference type="STRING" id="1325564.NSJP_0634"/>
<organism evidence="1 2">
    <name type="scientific">Nitrospira japonica</name>
    <dbReference type="NCBI Taxonomy" id="1325564"/>
    <lineage>
        <taxon>Bacteria</taxon>
        <taxon>Pseudomonadati</taxon>
        <taxon>Nitrospirota</taxon>
        <taxon>Nitrospiria</taxon>
        <taxon>Nitrospirales</taxon>
        <taxon>Nitrospiraceae</taxon>
        <taxon>Nitrospira</taxon>
    </lineage>
</organism>
<name>A0A1W1I1B8_9BACT</name>
<dbReference type="KEGG" id="nja:NSJP_0634"/>